<proteinExistence type="predicted"/>
<accession>A0A0C3B9I1</accession>
<protein>
    <recommendedName>
        <fullName evidence="4">Crinkler effector protein N-terminal domain-containing protein</fullName>
    </recommendedName>
</protein>
<reference evidence="6" key="2">
    <citation type="submission" date="2015-01" db="EMBL/GenBank/DDBJ databases">
        <title>Evolutionary Origins and Diversification of the Mycorrhizal Mutualists.</title>
        <authorList>
            <consortium name="DOE Joint Genome Institute"/>
            <consortium name="Mycorrhizal Genomics Consortium"/>
            <person name="Kohler A."/>
            <person name="Kuo A."/>
            <person name="Nagy L.G."/>
            <person name="Floudas D."/>
            <person name="Copeland A."/>
            <person name="Barry K.W."/>
            <person name="Cichocki N."/>
            <person name="Veneault-Fourrey C."/>
            <person name="LaButti K."/>
            <person name="Lindquist E.A."/>
            <person name="Lipzen A."/>
            <person name="Lundell T."/>
            <person name="Morin E."/>
            <person name="Murat C."/>
            <person name="Riley R."/>
            <person name="Ohm R."/>
            <person name="Sun H."/>
            <person name="Tunlid A."/>
            <person name="Henrissat B."/>
            <person name="Grigoriev I.V."/>
            <person name="Hibbett D.S."/>
            <person name="Martin F."/>
        </authorList>
    </citation>
    <scope>NUCLEOTIDE SEQUENCE [LARGE SCALE GENOMIC DNA]</scope>
    <source>
        <strain evidence="6">MAFF 305830</strain>
    </source>
</reference>
<comment type="subcellular location">
    <subcellularLocation>
        <location evidence="1">Host cell</location>
    </subcellularLocation>
    <subcellularLocation>
        <location evidence="2">Secreted</location>
    </subcellularLocation>
</comment>
<reference evidence="5 6" key="1">
    <citation type="submission" date="2014-04" db="EMBL/GenBank/DDBJ databases">
        <authorList>
            <consortium name="DOE Joint Genome Institute"/>
            <person name="Kuo A."/>
            <person name="Zuccaro A."/>
            <person name="Kohler A."/>
            <person name="Nagy L.G."/>
            <person name="Floudas D."/>
            <person name="Copeland A."/>
            <person name="Barry K.W."/>
            <person name="Cichocki N."/>
            <person name="Veneault-Fourrey C."/>
            <person name="LaButti K."/>
            <person name="Lindquist E.A."/>
            <person name="Lipzen A."/>
            <person name="Lundell T."/>
            <person name="Morin E."/>
            <person name="Murat C."/>
            <person name="Sun H."/>
            <person name="Tunlid A."/>
            <person name="Henrissat B."/>
            <person name="Grigoriev I.V."/>
            <person name="Hibbett D.S."/>
            <person name="Martin F."/>
            <person name="Nordberg H.P."/>
            <person name="Cantor M.N."/>
            <person name="Hua S.X."/>
        </authorList>
    </citation>
    <scope>NUCLEOTIDE SEQUENCE [LARGE SCALE GENOMIC DNA]</scope>
    <source>
        <strain evidence="5 6">MAFF 305830</strain>
    </source>
</reference>
<keyword evidence="3" id="KW-0964">Secreted</keyword>
<gene>
    <name evidence="5" type="ORF">M408DRAFT_8565</name>
</gene>
<dbReference type="AlphaFoldDB" id="A0A0C3B9I1"/>
<dbReference type="GO" id="GO:0005576">
    <property type="term" value="C:extracellular region"/>
    <property type="evidence" value="ECO:0007669"/>
    <property type="project" value="UniProtKB-SubCell"/>
</dbReference>
<dbReference type="Proteomes" id="UP000054097">
    <property type="component" value="Unassembled WGS sequence"/>
</dbReference>
<dbReference type="GO" id="GO:0043657">
    <property type="term" value="C:host cell"/>
    <property type="evidence" value="ECO:0007669"/>
    <property type="project" value="UniProtKB-SubCell"/>
</dbReference>
<evidence type="ECO:0000256" key="2">
    <source>
        <dbReference type="ARBA" id="ARBA00004613"/>
    </source>
</evidence>
<evidence type="ECO:0000313" key="5">
    <source>
        <dbReference type="EMBL" id="KIM28769.1"/>
    </source>
</evidence>
<organism evidence="5 6">
    <name type="scientific">Serendipita vermifera MAFF 305830</name>
    <dbReference type="NCBI Taxonomy" id="933852"/>
    <lineage>
        <taxon>Eukaryota</taxon>
        <taxon>Fungi</taxon>
        <taxon>Dikarya</taxon>
        <taxon>Basidiomycota</taxon>
        <taxon>Agaricomycotina</taxon>
        <taxon>Agaricomycetes</taxon>
        <taxon>Sebacinales</taxon>
        <taxon>Serendipitaceae</taxon>
        <taxon>Serendipita</taxon>
    </lineage>
</organism>
<dbReference type="EMBL" id="KN824291">
    <property type="protein sequence ID" value="KIM28769.1"/>
    <property type="molecule type" value="Genomic_DNA"/>
</dbReference>
<dbReference type="Pfam" id="PF20147">
    <property type="entry name" value="Crinkler"/>
    <property type="match status" value="1"/>
</dbReference>
<dbReference type="OrthoDB" id="2427869at2759"/>
<keyword evidence="6" id="KW-1185">Reference proteome</keyword>
<dbReference type="HOGENOM" id="CLU_886134_0_0_1"/>
<evidence type="ECO:0000259" key="4">
    <source>
        <dbReference type="Pfam" id="PF20147"/>
    </source>
</evidence>
<name>A0A0C3B9I1_SERVB</name>
<evidence type="ECO:0000256" key="3">
    <source>
        <dbReference type="ARBA" id="ARBA00022525"/>
    </source>
</evidence>
<evidence type="ECO:0000313" key="6">
    <source>
        <dbReference type="Proteomes" id="UP000054097"/>
    </source>
</evidence>
<dbReference type="InterPro" id="IPR045379">
    <property type="entry name" value="Crinkler_N"/>
</dbReference>
<evidence type="ECO:0000256" key="1">
    <source>
        <dbReference type="ARBA" id="ARBA00004340"/>
    </source>
</evidence>
<feature type="domain" description="Crinkler effector protein N-terminal" evidence="4">
    <location>
        <begin position="10"/>
        <end position="107"/>
    </location>
</feature>
<sequence length="314" mass="35709">MATLENYLIFYVMEGQWPAFLVEIAPNKTVAHLKELIQAKKRDDFPSIGADKLTLYRVNATGSTLNERRDAVAQAELTNDCELDPVEYLVDIYPKSPPKKTIRVVVQLPPISKKRQRDLEEEEMPRKLRVIVPTASVGAFPEIFKQYALPGKDQIIKCNRPIDTSTIPLALLHGVFGRFIDECESFEPQVKENNFIQSLRSGMAGFFSEEGERQRKFHECFSEAYEIRLLATTTRHTRTTTDGHAFEIGSATSKWVIMITEAKNELAGFTADPRFQAILYYRTQVKTYPTELLKTCCFPAIILTCYDLGSSYTS</sequence>